<keyword evidence="3" id="KW-1185">Reference proteome</keyword>
<dbReference type="Gene3D" id="3.30.1330.40">
    <property type="entry name" value="RutC-like"/>
    <property type="match status" value="1"/>
</dbReference>
<evidence type="ECO:0000313" key="2">
    <source>
        <dbReference type="EMBL" id="SET30526.1"/>
    </source>
</evidence>
<dbReference type="PANTHER" id="PTHR43760">
    <property type="entry name" value="ENDORIBONUCLEASE-RELATED"/>
    <property type="match status" value="1"/>
</dbReference>
<dbReference type="STRING" id="460384.SAMN05216313_104138"/>
<dbReference type="EMBL" id="FOIM01000004">
    <property type="protein sequence ID" value="SET30526.1"/>
    <property type="molecule type" value="Genomic_DNA"/>
</dbReference>
<evidence type="ECO:0000313" key="3">
    <source>
        <dbReference type="Proteomes" id="UP000198508"/>
    </source>
</evidence>
<accession>A0A1I0DDW7</accession>
<dbReference type="Pfam" id="PF14588">
    <property type="entry name" value="YjgF_endoribonc"/>
    <property type="match status" value="1"/>
</dbReference>
<dbReference type="RefSeq" id="WP_092361381.1">
    <property type="nucleotide sequence ID" value="NZ_DAINWJ010000181.1"/>
</dbReference>
<name>A0A1I0DDW7_9FIRM</name>
<dbReference type="AlphaFoldDB" id="A0A1I0DDW7"/>
<dbReference type="InterPro" id="IPR035959">
    <property type="entry name" value="RutC-like_sf"/>
</dbReference>
<feature type="domain" description="Endoribonuclease L-PSP/chorismate mutase-like" evidence="1">
    <location>
        <begin position="5"/>
        <end position="136"/>
    </location>
</feature>
<dbReference type="CDD" id="cd02199">
    <property type="entry name" value="YjgF_YER057c_UK114_like_1"/>
    <property type="match status" value="1"/>
</dbReference>
<proteinExistence type="predicted"/>
<dbReference type="SUPFAM" id="SSF55298">
    <property type="entry name" value="YjgF-like"/>
    <property type="match status" value="1"/>
</dbReference>
<dbReference type="Proteomes" id="UP000198508">
    <property type="component" value="Unassembled WGS sequence"/>
</dbReference>
<gene>
    <name evidence="2" type="ORF">SAMN05216313_104138</name>
</gene>
<dbReference type="PANTHER" id="PTHR43760:SF1">
    <property type="entry name" value="ENDORIBONUCLEASE L-PSP_CHORISMATE MUTASE-LIKE DOMAIN-CONTAINING PROTEIN"/>
    <property type="match status" value="1"/>
</dbReference>
<evidence type="ECO:0000259" key="1">
    <source>
        <dbReference type="Pfam" id="PF14588"/>
    </source>
</evidence>
<sequence>MSLIESRLEDMGLRLPEPPVPVAAYLPSVVFSNNLVYVSGQDCRKDGQLLYKGKLGSDLTVEQGKECARQSMCNCLAALKYSIGDLDRVKRIVKVLGFVASAPGFGEQPYVLNGASELLIDIFGDMGKHARAALGINELPFGTPVEIEMIVELKEGGEHVHTA</sequence>
<dbReference type="GeneID" id="93276256"/>
<dbReference type="InterPro" id="IPR013813">
    <property type="entry name" value="Endoribo_LPSP/chorism_mut-like"/>
</dbReference>
<reference evidence="3" key="1">
    <citation type="submission" date="2016-10" db="EMBL/GenBank/DDBJ databases">
        <authorList>
            <person name="Varghese N."/>
            <person name="Submissions S."/>
        </authorList>
    </citation>
    <scope>NUCLEOTIDE SEQUENCE [LARGE SCALE GENOMIC DNA]</scope>
    <source>
        <strain evidence="3">NLAE-zl-G277</strain>
    </source>
</reference>
<organism evidence="2 3">
    <name type="scientific">Enterocloster lavalensis</name>
    <dbReference type="NCBI Taxonomy" id="460384"/>
    <lineage>
        <taxon>Bacteria</taxon>
        <taxon>Bacillati</taxon>
        <taxon>Bacillota</taxon>
        <taxon>Clostridia</taxon>
        <taxon>Lachnospirales</taxon>
        <taxon>Lachnospiraceae</taxon>
        <taxon>Enterocloster</taxon>
    </lineage>
</organism>
<protein>
    <submittedName>
        <fullName evidence="2">Enamine deaminase RidA, house cleaning of reactive enamine intermediates, YjgF/YER057c/UK114 family</fullName>
    </submittedName>
</protein>